<dbReference type="FunFam" id="2.60.40.10:FF:000042">
    <property type="entry name" value="Filamin-B isoform B"/>
    <property type="match status" value="1"/>
</dbReference>
<evidence type="ECO:0000256" key="2">
    <source>
        <dbReference type="ARBA" id="ARBA00022737"/>
    </source>
</evidence>
<keyword evidence="2" id="KW-0677">Repeat</keyword>
<evidence type="ECO:0000313" key="4">
    <source>
        <dbReference type="EMBL" id="CAD7440411.1"/>
    </source>
</evidence>
<organism evidence="4">
    <name type="scientific">Timema bartmani</name>
    <dbReference type="NCBI Taxonomy" id="61472"/>
    <lineage>
        <taxon>Eukaryota</taxon>
        <taxon>Metazoa</taxon>
        <taxon>Ecdysozoa</taxon>
        <taxon>Arthropoda</taxon>
        <taxon>Hexapoda</taxon>
        <taxon>Insecta</taxon>
        <taxon>Pterygota</taxon>
        <taxon>Neoptera</taxon>
        <taxon>Polyneoptera</taxon>
        <taxon>Phasmatodea</taxon>
        <taxon>Timematodea</taxon>
        <taxon>Timematoidea</taxon>
        <taxon>Timematidae</taxon>
        <taxon>Timema</taxon>
    </lineage>
</organism>
<protein>
    <recommendedName>
        <fullName evidence="5">Filamin</fullName>
    </recommendedName>
</protein>
<feature type="repeat" description="Filamin" evidence="3">
    <location>
        <begin position="98"/>
        <end position="188"/>
    </location>
</feature>
<feature type="repeat" description="Filamin" evidence="3">
    <location>
        <begin position="729"/>
        <end position="821"/>
    </location>
</feature>
<feature type="repeat" description="Filamin" evidence="3">
    <location>
        <begin position="359"/>
        <end position="450"/>
    </location>
</feature>
<comment type="similarity">
    <text evidence="1">Belongs to the filamin family.</text>
</comment>
<dbReference type="PANTHER" id="PTHR38537">
    <property type="entry name" value="JITTERBUG, ISOFORM N"/>
    <property type="match status" value="1"/>
</dbReference>
<dbReference type="SUPFAM" id="SSF81296">
    <property type="entry name" value="E set domains"/>
    <property type="match status" value="11"/>
</dbReference>
<feature type="repeat" description="Filamin" evidence="3">
    <location>
        <begin position="1270"/>
        <end position="1316"/>
    </location>
</feature>
<dbReference type="InterPro" id="IPR044801">
    <property type="entry name" value="Filamin"/>
</dbReference>
<dbReference type="InterPro" id="IPR014756">
    <property type="entry name" value="Ig_E-set"/>
</dbReference>
<dbReference type="PROSITE" id="PS50194">
    <property type="entry name" value="FILAMIN_REPEAT"/>
    <property type="match status" value="11"/>
</dbReference>
<dbReference type="InterPro" id="IPR013783">
    <property type="entry name" value="Ig-like_fold"/>
</dbReference>
<evidence type="ECO:0000256" key="3">
    <source>
        <dbReference type="PROSITE-ProRule" id="PRU00087"/>
    </source>
</evidence>
<feature type="repeat" description="Filamin" evidence="3">
    <location>
        <begin position="822"/>
        <end position="914"/>
    </location>
</feature>
<accession>A0A7R9EUR3</accession>
<dbReference type="FunFam" id="2.60.40.10:FF:000140">
    <property type="entry name" value="FiLamiN (Actin binding protein) homolog"/>
    <property type="match status" value="1"/>
</dbReference>
<dbReference type="InterPro" id="IPR001298">
    <property type="entry name" value="Filamin/ABP280_rpt"/>
</dbReference>
<dbReference type="Gene3D" id="2.60.40.10">
    <property type="entry name" value="Immunoglobulins"/>
    <property type="match status" value="13"/>
</dbReference>
<dbReference type="EMBL" id="OD564968">
    <property type="protein sequence ID" value="CAD7440411.1"/>
    <property type="molecule type" value="Genomic_DNA"/>
</dbReference>
<sequence length="1465" mass="159281">MEMEICLFFYIEMCKKLKVLMEPSDGIESLKIDNVLLGLKTDSVGSRVCYNLRSSYVPRAKDKLQHEKRRPPPALLLALCFISCVLDVNKCRIRLPLVRAYGPGIEPSGPVVGAPANFTVETFSAGKGQVDVAIENPHGEVEPVDIRFNKDRNLTYSVSYTPKLEGNHKVSVKFAGREIPKSPYTVLVEGHAGDASKVTASGPGLQPEGVMINRPTYFDISTKDAGRGGPEVIILDPAGNKNTVPVKLRQISPDVWRCEYVSPITGLHSVNIFFAGKPIPNSPCGVRVAPVFDAKKVRASGRGLQPCGVRVKDEANFKIYTEGAGEGTPEVNIIGPGRYVVMVSFAGQEIPRSPFEVSVGPYKETLIKAYGPGLVGGVVNYPALFTVETNGETGALGFSIEGPSQAKIDCHDNGDGSADVRYYPTAPGEYAVHILCDSEDIPKSPYVAQVLPNTDYYPDKVECHGKGLEKDGAMKGKPTEFTVDTRKAGSAPLDVQAADCWTKMANEKQVSMASEQTHAVAEEIVTLTSSSVSAPCAKLTRSGDVWCVDSGATTHMCRDRNSFLELTPTVLDANSNNVDVKLHPKGDGTFTASYIPKAGAKHTVQVNYGGVATKNSPYRVYVSEPLNASNVHVFGPGVEKGVKSNLPTHFNVDCREAGQVLTPVVKSYFCDIQISLTNEKGIEVPLKIVDNEDGTFTVDYVVQHPGTYFIKVHYGGVKTPQSPISVTVQPHVDVSKIKVDGLEPTAPVNSLQQFRVITHGAGKADFAVAITSPSGSKVKAHVIPTHEGFLVNFTPTELGEYLLSISFGGEPVSPTPYRFTCMHGSDPTKVHATGPGLERGVVGNPAEFCIDTRGAGQGGLGVTVEGPCEAAINCRDNGDGTCSVAYLPTEIGDYSINITFNDHHIPGSPFQALVVPEADLKKIKVSGNGIQPHGMQLCCVTIEKCEAWNSASEQPSPQPSFSYKLRPFISLTIFAAAPAFFETSCPELPSGDLEEKGVSFSSHTDDLVGVLAMPDSVRHIAQGLPHGGTPTGFLEICQYWKLAKTVLVLVYMKRVLAHSASRPPYVGLVAASSKASYWCWTRLLMTGRLRFEFRSGVYVDSPTDFVVDSRAIAKRDDGKVTCTITNPSGTKTENLITPQADGTYRISYTPFEEGRHTIDILYDGLPIPGSPFVVNVRRGCDPKKCRAFGPGLQKGIVEKANAFTVETKGAGTGGLGLSIEGPSEAKMTCKDNRDGSCSVEYIPTEPGEYDVSIRFADQHIPGSPFKVPVDKHVDASLVKAYGPGLEPSQCRTGSPLTFKVDASKSGKAPLDVKIRSERDKNVMDENYLNGQEQWERYGLDMNVEKSKIMKVAINTNPAKKETIDGKELKKVEDFCHIGSKITANGHMMRMEKDRMPKKASQNKETLWKTMDQMDGRSLEGHGNEWLREKYGKMTGMEEDVLDDQQRWKHWMMMVMKIKKIPLQRL</sequence>
<dbReference type="FunFam" id="2.60.40.10:FF:000001">
    <property type="entry name" value="Filamin-C isoform b"/>
    <property type="match status" value="2"/>
</dbReference>
<name>A0A7R9EUR3_9NEOP</name>
<gene>
    <name evidence="4" type="ORF">TBIB3V08_LOCUS2925</name>
</gene>
<dbReference type="SMART" id="SM00557">
    <property type="entry name" value="IG_FLMN"/>
    <property type="match status" value="10"/>
</dbReference>
<feature type="repeat" description="Filamin" evidence="3">
    <location>
        <begin position="190"/>
        <end position="288"/>
    </location>
</feature>
<dbReference type="GO" id="GO:0051015">
    <property type="term" value="F:actin filament binding"/>
    <property type="evidence" value="ECO:0007669"/>
    <property type="project" value="InterPro"/>
</dbReference>
<reference evidence="4" key="1">
    <citation type="submission" date="2020-11" db="EMBL/GenBank/DDBJ databases">
        <authorList>
            <person name="Tran Van P."/>
        </authorList>
    </citation>
    <scope>NUCLEOTIDE SEQUENCE</scope>
</reference>
<evidence type="ECO:0000256" key="1">
    <source>
        <dbReference type="ARBA" id="ARBA00009238"/>
    </source>
</evidence>
<dbReference type="Pfam" id="PF00630">
    <property type="entry name" value="Filamin"/>
    <property type="match status" value="9"/>
</dbReference>
<dbReference type="PANTHER" id="PTHR38537:SF8">
    <property type="entry name" value="FILAMIN-A"/>
    <property type="match status" value="1"/>
</dbReference>
<dbReference type="InterPro" id="IPR017868">
    <property type="entry name" value="Filamin/ABP280_repeat-like"/>
</dbReference>
<evidence type="ECO:0008006" key="5">
    <source>
        <dbReference type="Google" id="ProtNLM"/>
    </source>
</evidence>
<feature type="repeat" description="Filamin" evidence="3">
    <location>
        <begin position="453"/>
        <end position="622"/>
    </location>
</feature>
<feature type="repeat" description="Filamin" evidence="3">
    <location>
        <begin position="1177"/>
        <end position="1269"/>
    </location>
</feature>
<proteinExistence type="inferred from homology"/>
<feature type="repeat" description="Filamin" evidence="3">
    <location>
        <begin position="289"/>
        <end position="359"/>
    </location>
</feature>
<feature type="repeat" description="Filamin" evidence="3">
    <location>
        <begin position="623"/>
        <end position="728"/>
    </location>
</feature>
<feature type="repeat" description="Filamin" evidence="3">
    <location>
        <begin position="1093"/>
        <end position="1176"/>
    </location>
</feature>
<dbReference type="GO" id="GO:0030036">
    <property type="term" value="P:actin cytoskeleton organization"/>
    <property type="evidence" value="ECO:0007669"/>
    <property type="project" value="InterPro"/>
</dbReference>